<dbReference type="InterPro" id="IPR002293">
    <property type="entry name" value="AA/rel_permease1"/>
</dbReference>
<feature type="transmembrane region" description="Helical" evidence="6">
    <location>
        <begin position="273"/>
        <end position="299"/>
    </location>
</feature>
<keyword evidence="2 6" id="KW-0812">Transmembrane</keyword>
<dbReference type="STRING" id="1263082.A0A068S433"/>
<feature type="transmembrane region" description="Helical" evidence="6">
    <location>
        <begin position="120"/>
        <end position="145"/>
    </location>
</feature>
<comment type="subcellular location">
    <subcellularLocation>
        <location evidence="1">Membrane</location>
        <topology evidence="1">Multi-pass membrane protein</topology>
    </subcellularLocation>
</comment>
<dbReference type="Gene3D" id="1.20.1740.10">
    <property type="entry name" value="Amino acid/polyamine transporter I"/>
    <property type="match status" value="1"/>
</dbReference>
<feature type="transmembrane region" description="Helical" evidence="6">
    <location>
        <begin position="165"/>
        <end position="182"/>
    </location>
</feature>
<feature type="transmembrane region" description="Helical" evidence="6">
    <location>
        <begin position="405"/>
        <end position="421"/>
    </location>
</feature>
<evidence type="ECO:0000256" key="6">
    <source>
        <dbReference type="SAM" id="Phobius"/>
    </source>
</evidence>
<feature type="transmembrane region" description="Helical" evidence="6">
    <location>
        <begin position="319"/>
        <end position="342"/>
    </location>
</feature>
<keyword evidence="4 6" id="KW-0472">Membrane</keyword>
<protein>
    <submittedName>
        <fullName evidence="7">High affinity methionine permease</fullName>
    </submittedName>
</protein>
<sequence length="530" mass="58606">MEAHEPLLDSPRQSTEHHRHAEQIEHMEPLAVGDQRLQRRIGWVTGAAVNISYMIGSGIFVGPSFTMKLVGSGLMNVFIWFLGGVLSMAGAWTFAELGTMLPRSGGEVGYLEYIYRKPKYLLAFLFTMWSLSNRASGVSSQGTVFGSYMNYAFFGSEYKSDWMERGWSVACATILTLVNILSSKASLRVMTCLTVVKLTILGLVLFVGVLSAMGFLPGDADMGSALSFQGTATSIAPYASAIYYVQSSYSGWQNLNYIMDEVKDPIKSLPKALAASLLSTTVLYVLTNIAYLVVLGQGVMETNMIVAAAFFTKSLGENFASTVLPIFIGLSSFGSGAAMNFSAGRLIMEASRAGLFPFGRTFGHVDPRVQSPVNAYLLQYALTILYTLIMPRGAVYQFYIAFTGYPHYAFYFMTVIGVLVLRKREPHNARPVTAPYACIAAFLCFTVYALLFVYIPVDSPHYPYWAPYVTAIFYMIACSGLWYYLIIVKDTPGKSYNTEIRKRGQVALDEEVFGEVETLVEDEDRGRHIP</sequence>
<gene>
    <name evidence="7" type="ORF">LCOR_07632.1</name>
</gene>
<dbReference type="PANTHER" id="PTHR11785:SF353">
    <property type="entry name" value="METHIONINE TRANSPORTER (EUROFUNG)"/>
    <property type="match status" value="1"/>
</dbReference>
<dbReference type="AlphaFoldDB" id="A0A068S433"/>
<dbReference type="OrthoDB" id="10062876at2759"/>
<evidence type="ECO:0000313" key="8">
    <source>
        <dbReference type="Proteomes" id="UP000027586"/>
    </source>
</evidence>
<feature type="transmembrane region" description="Helical" evidence="6">
    <location>
        <begin position="41"/>
        <end position="65"/>
    </location>
</feature>
<evidence type="ECO:0000256" key="1">
    <source>
        <dbReference type="ARBA" id="ARBA00004141"/>
    </source>
</evidence>
<organism evidence="7 8">
    <name type="scientific">Lichtheimia corymbifera JMRC:FSU:9682</name>
    <dbReference type="NCBI Taxonomy" id="1263082"/>
    <lineage>
        <taxon>Eukaryota</taxon>
        <taxon>Fungi</taxon>
        <taxon>Fungi incertae sedis</taxon>
        <taxon>Mucoromycota</taxon>
        <taxon>Mucoromycotina</taxon>
        <taxon>Mucoromycetes</taxon>
        <taxon>Mucorales</taxon>
        <taxon>Lichtheimiaceae</taxon>
        <taxon>Lichtheimia</taxon>
    </lineage>
</organism>
<dbReference type="Pfam" id="PF13520">
    <property type="entry name" value="AA_permease_2"/>
    <property type="match status" value="1"/>
</dbReference>
<dbReference type="GO" id="GO:0015179">
    <property type="term" value="F:L-amino acid transmembrane transporter activity"/>
    <property type="evidence" value="ECO:0007669"/>
    <property type="project" value="TreeGrafter"/>
</dbReference>
<evidence type="ECO:0000256" key="2">
    <source>
        <dbReference type="ARBA" id="ARBA00022692"/>
    </source>
</evidence>
<dbReference type="PANTHER" id="PTHR11785">
    <property type="entry name" value="AMINO ACID TRANSPORTER"/>
    <property type="match status" value="1"/>
</dbReference>
<dbReference type="VEuPathDB" id="FungiDB:LCOR_07632.1"/>
<comment type="caution">
    <text evidence="7">The sequence shown here is derived from an EMBL/GenBank/DDBJ whole genome shotgun (WGS) entry which is preliminary data.</text>
</comment>
<evidence type="ECO:0000256" key="3">
    <source>
        <dbReference type="ARBA" id="ARBA00022989"/>
    </source>
</evidence>
<evidence type="ECO:0000313" key="7">
    <source>
        <dbReference type="EMBL" id="CDH56602.1"/>
    </source>
</evidence>
<feature type="compositionally biased region" description="Basic and acidic residues" evidence="5">
    <location>
        <begin position="14"/>
        <end position="25"/>
    </location>
</feature>
<dbReference type="EMBL" id="CBTN010000039">
    <property type="protein sequence ID" value="CDH56602.1"/>
    <property type="molecule type" value="Genomic_DNA"/>
</dbReference>
<dbReference type="PIRSF" id="PIRSF006060">
    <property type="entry name" value="AA_transporter"/>
    <property type="match status" value="1"/>
</dbReference>
<dbReference type="GO" id="GO:0016020">
    <property type="term" value="C:membrane"/>
    <property type="evidence" value="ECO:0007669"/>
    <property type="project" value="UniProtKB-SubCell"/>
</dbReference>
<reference evidence="7" key="1">
    <citation type="submission" date="2013-08" db="EMBL/GenBank/DDBJ databases">
        <title>Gene expansion shapes genome architecture in the human pathogen Lichtheimia corymbifera: an evolutionary genomics analysis in the ancient terrestrial Mucorales (Mucoromycotina).</title>
        <authorList>
            <person name="Schwartze V.U."/>
            <person name="Winter S."/>
            <person name="Shelest E."/>
            <person name="Marcet-Houben M."/>
            <person name="Horn F."/>
            <person name="Wehner S."/>
            <person name="Hoffmann K."/>
            <person name="Riege K."/>
            <person name="Sammeth M."/>
            <person name="Nowrousian M."/>
            <person name="Valiante V."/>
            <person name="Linde J."/>
            <person name="Jacobsen I.D."/>
            <person name="Marz M."/>
            <person name="Brakhage A.A."/>
            <person name="Gabaldon T."/>
            <person name="Bocker S."/>
            <person name="Voigt K."/>
        </authorList>
    </citation>
    <scope>NUCLEOTIDE SEQUENCE [LARGE SCALE GENOMIC DNA]</scope>
    <source>
        <strain evidence="7">FSU 9682</strain>
    </source>
</reference>
<feature type="transmembrane region" description="Helical" evidence="6">
    <location>
        <begin position="77"/>
        <end position="99"/>
    </location>
</feature>
<feature type="transmembrane region" description="Helical" evidence="6">
    <location>
        <begin position="377"/>
        <end position="399"/>
    </location>
</feature>
<name>A0A068S433_9FUNG</name>
<proteinExistence type="predicted"/>
<keyword evidence="8" id="KW-1185">Reference proteome</keyword>
<feature type="transmembrane region" description="Helical" evidence="6">
    <location>
        <begin position="194"/>
        <end position="215"/>
    </location>
</feature>
<feature type="transmembrane region" description="Helical" evidence="6">
    <location>
        <begin position="433"/>
        <end position="455"/>
    </location>
</feature>
<dbReference type="InterPro" id="IPR050598">
    <property type="entry name" value="AminoAcid_Transporter"/>
</dbReference>
<feature type="region of interest" description="Disordered" evidence="5">
    <location>
        <begin position="1"/>
        <end position="25"/>
    </location>
</feature>
<keyword evidence="3 6" id="KW-1133">Transmembrane helix</keyword>
<feature type="transmembrane region" description="Helical" evidence="6">
    <location>
        <begin position="235"/>
        <end position="252"/>
    </location>
</feature>
<evidence type="ECO:0000256" key="5">
    <source>
        <dbReference type="SAM" id="MobiDB-lite"/>
    </source>
</evidence>
<accession>A0A068S433</accession>
<dbReference type="Proteomes" id="UP000027586">
    <property type="component" value="Unassembled WGS sequence"/>
</dbReference>
<feature type="transmembrane region" description="Helical" evidence="6">
    <location>
        <begin position="467"/>
        <end position="486"/>
    </location>
</feature>
<evidence type="ECO:0000256" key="4">
    <source>
        <dbReference type="ARBA" id="ARBA00023136"/>
    </source>
</evidence>